<dbReference type="AlphaFoldDB" id="K1MR25"/>
<gene>
    <name evidence="1" type="ORF">HMPREF9249_01688</name>
</gene>
<protein>
    <submittedName>
        <fullName evidence="1">Uncharacterized protein</fullName>
    </submittedName>
</protein>
<dbReference type="EMBL" id="AGZG01000096">
    <property type="protein sequence ID" value="EKB64773.1"/>
    <property type="molecule type" value="Genomic_DNA"/>
</dbReference>
<sequence length="140" mass="16212">MLDHMKFNQENYYPISSSDVTVNANGKTYREYKYQTITKTLSGNALQVISNHTNDFYVADISALDMNRKTRFTFSNGDSFIMTNYLIYTNAGNNDCGDNVTKNNYQIRFSPWKNAIEAYYYNGTDDVSQLDWVKIEINVD</sequence>
<comment type="caution">
    <text evidence="1">The sequence shown here is derived from an EMBL/GenBank/DDBJ whole genome shotgun (WGS) entry which is preliminary data.</text>
</comment>
<evidence type="ECO:0000313" key="2">
    <source>
        <dbReference type="Proteomes" id="UP000004722"/>
    </source>
</evidence>
<evidence type="ECO:0000313" key="1">
    <source>
        <dbReference type="EMBL" id="EKB64773.1"/>
    </source>
</evidence>
<dbReference type="RefSeq" id="WP_005729629.1">
    <property type="nucleotide sequence ID" value="NZ_JH932273.1"/>
</dbReference>
<reference evidence="1 2" key="1">
    <citation type="submission" date="2012-07" db="EMBL/GenBank/DDBJ databases">
        <title>The Genome Sequence of Lactobacillus crispatus FB077-07.</title>
        <authorList>
            <consortium name="The Broad Institute Genome Sequencing Platform"/>
            <person name="Earl A."/>
            <person name="Ward D."/>
            <person name="Feldgarden M."/>
            <person name="Gevers D."/>
            <person name="Saerens B."/>
            <person name="Vaneechoutte M."/>
            <person name="Walker B."/>
            <person name="Young S.K."/>
            <person name="Zeng Q."/>
            <person name="Gargeya S."/>
            <person name="Fitzgerald M."/>
            <person name="Haas B."/>
            <person name="Abouelleil A."/>
            <person name="Alvarado L."/>
            <person name="Arachchi H.M."/>
            <person name="Berlin A.M."/>
            <person name="Chapman S.B."/>
            <person name="Goldberg J."/>
            <person name="Griggs A."/>
            <person name="Gujja S."/>
            <person name="Hansen M."/>
            <person name="Howarth C."/>
            <person name="Imamovic A."/>
            <person name="Larimer J."/>
            <person name="McCowen C."/>
            <person name="Montmayeur A."/>
            <person name="Murphy C."/>
            <person name="Neiman D."/>
            <person name="Pearson M."/>
            <person name="Priest M."/>
            <person name="Roberts A."/>
            <person name="Saif S."/>
            <person name="Shea T."/>
            <person name="Sisk P."/>
            <person name="Sykes S."/>
            <person name="Wortman J."/>
            <person name="Nusbaum C."/>
            <person name="Birren B."/>
        </authorList>
    </citation>
    <scope>NUCLEOTIDE SEQUENCE [LARGE SCALE GENOMIC DNA]</scope>
    <source>
        <strain evidence="1 2">FB077-07</strain>
    </source>
</reference>
<dbReference type="HOGENOM" id="CLU_1832600_0_0_9"/>
<name>K1MR25_9LACO</name>
<organism evidence="1 2">
    <name type="scientific">Lactobacillus crispatus FB077-07</name>
    <dbReference type="NCBI Taxonomy" id="883092"/>
    <lineage>
        <taxon>Bacteria</taxon>
        <taxon>Bacillati</taxon>
        <taxon>Bacillota</taxon>
        <taxon>Bacilli</taxon>
        <taxon>Lactobacillales</taxon>
        <taxon>Lactobacillaceae</taxon>
        <taxon>Lactobacillus</taxon>
    </lineage>
</organism>
<dbReference type="PATRIC" id="fig|883092.3.peg.1684"/>
<proteinExistence type="predicted"/>
<dbReference type="Proteomes" id="UP000004722">
    <property type="component" value="Unassembled WGS sequence"/>
</dbReference>
<accession>K1MR25</accession>